<comment type="caution">
    <text evidence="1">The sequence shown here is derived from an EMBL/GenBank/DDBJ whole genome shotgun (WGS) entry which is preliminary data.</text>
</comment>
<organism evidence="1 2">
    <name type="scientific">Pseudoteredinibacter isoporae</name>
    <dbReference type="NCBI Taxonomy" id="570281"/>
    <lineage>
        <taxon>Bacteria</taxon>
        <taxon>Pseudomonadati</taxon>
        <taxon>Pseudomonadota</taxon>
        <taxon>Gammaproteobacteria</taxon>
        <taxon>Cellvibrionales</taxon>
        <taxon>Cellvibrionaceae</taxon>
        <taxon>Pseudoteredinibacter</taxon>
    </lineage>
</organism>
<reference evidence="1 2" key="1">
    <citation type="submission" date="2020-08" db="EMBL/GenBank/DDBJ databases">
        <title>Genomic Encyclopedia of Type Strains, Phase IV (KMG-IV): sequencing the most valuable type-strain genomes for metagenomic binning, comparative biology and taxonomic classification.</title>
        <authorList>
            <person name="Goeker M."/>
        </authorList>
    </citation>
    <scope>NUCLEOTIDE SEQUENCE [LARGE SCALE GENOMIC DNA]</scope>
    <source>
        <strain evidence="1 2">DSM 22368</strain>
    </source>
</reference>
<sequence length="236" mass="27737">MPNHPLTSRQQWIEARKELLAKEKEFNKLRDELSQQRRELPWVEVSKPYLFEGETGTRSLNDLFGEHSQLIVFHFMFGPDWEEGCPSCSFWADNFNGIPIHLAHRDAAFVAISRAPYEKLSAYRERMAWTFPWYSSVDNDFNFDFHVSFNQEQIEAGEAEYNYRQTNILGELPGVSVFCRGEHGEIYHSYSTYSRGLDMLNGAYHLMDILPKGRDESELPRPMAWLRRHDQYNDDA</sequence>
<dbReference type="Gene3D" id="3.40.30.10">
    <property type="entry name" value="Glutaredoxin"/>
    <property type="match status" value="1"/>
</dbReference>
<accession>A0A7X0MUN9</accession>
<dbReference type="Proteomes" id="UP000528457">
    <property type="component" value="Unassembled WGS sequence"/>
</dbReference>
<dbReference type="AlphaFoldDB" id="A0A7X0MUN9"/>
<evidence type="ECO:0000313" key="1">
    <source>
        <dbReference type="EMBL" id="MBB6520230.1"/>
    </source>
</evidence>
<dbReference type="InterPro" id="IPR010296">
    <property type="entry name" value="DUF899_thioredox"/>
</dbReference>
<dbReference type="RefSeq" id="WP_166851844.1">
    <property type="nucleotide sequence ID" value="NZ_JAAONY010000001.1"/>
</dbReference>
<dbReference type="SUPFAM" id="SSF52833">
    <property type="entry name" value="Thioredoxin-like"/>
    <property type="match status" value="1"/>
</dbReference>
<evidence type="ECO:0000313" key="2">
    <source>
        <dbReference type="Proteomes" id="UP000528457"/>
    </source>
</evidence>
<keyword evidence="2" id="KW-1185">Reference proteome</keyword>
<dbReference type="InParanoid" id="A0A7X0MUN9"/>
<dbReference type="Pfam" id="PF05988">
    <property type="entry name" value="DUF899"/>
    <property type="match status" value="1"/>
</dbReference>
<protein>
    <submittedName>
        <fullName evidence="1">Putative dithiol-disulfide oxidoreductase (DUF899 family)</fullName>
    </submittedName>
</protein>
<dbReference type="EMBL" id="JACHHT010000001">
    <property type="protein sequence ID" value="MBB6520230.1"/>
    <property type="molecule type" value="Genomic_DNA"/>
</dbReference>
<name>A0A7X0MUN9_9GAMM</name>
<gene>
    <name evidence="1" type="ORF">HNR48_000508</name>
</gene>
<dbReference type="InterPro" id="IPR036249">
    <property type="entry name" value="Thioredoxin-like_sf"/>
</dbReference>
<proteinExistence type="predicted"/>